<dbReference type="PANTHER" id="PTHR46615:SF1">
    <property type="entry name" value="ARYLSULFATASE K"/>
    <property type="match status" value="1"/>
</dbReference>
<keyword evidence="5" id="KW-1185">Reference proteome</keyword>
<evidence type="ECO:0000313" key="4">
    <source>
        <dbReference type="EMBL" id="SKA43485.1"/>
    </source>
</evidence>
<accession>A0A1T4TSN0</accession>
<reference evidence="5" key="1">
    <citation type="submission" date="2017-02" db="EMBL/GenBank/DDBJ databases">
        <authorList>
            <person name="Varghese N."/>
            <person name="Submissions S."/>
        </authorList>
    </citation>
    <scope>NUCLEOTIDE SEQUENCE [LARGE SCALE GENOMIC DNA]</scope>
    <source>
        <strain evidence="5">DSM 22224</strain>
    </source>
</reference>
<dbReference type="RefSeq" id="WP_078672562.1">
    <property type="nucleotide sequence ID" value="NZ_FUWZ01000006.1"/>
</dbReference>
<dbReference type="AlphaFoldDB" id="A0A1T4TSN0"/>
<dbReference type="Proteomes" id="UP000190367">
    <property type="component" value="Unassembled WGS sequence"/>
</dbReference>
<dbReference type="InterPro" id="IPR051849">
    <property type="entry name" value="GAG-degrading_sulfatase"/>
</dbReference>
<dbReference type="OrthoDB" id="9789742at2"/>
<gene>
    <name evidence="4" type="ORF">SAMN04488128_106199</name>
</gene>
<organism evidence="4 5">
    <name type="scientific">Chitinophaga eiseniae</name>
    <dbReference type="NCBI Taxonomy" id="634771"/>
    <lineage>
        <taxon>Bacteria</taxon>
        <taxon>Pseudomonadati</taxon>
        <taxon>Bacteroidota</taxon>
        <taxon>Chitinophagia</taxon>
        <taxon>Chitinophagales</taxon>
        <taxon>Chitinophagaceae</taxon>
        <taxon>Chitinophaga</taxon>
    </lineage>
</organism>
<dbReference type="EMBL" id="FUWZ01000006">
    <property type="protein sequence ID" value="SKA43485.1"/>
    <property type="molecule type" value="Genomic_DNA"/>
</dbReference>
<evidence type="ECO:0000259" key="3">
    <source>
        <dbReference type="Pfam" id="PF00884"/>
    </source>
</evidence>
<protein>
    <submittedName>
        <fullName evidence="4">Choline-sulfatase</fullName>
    </submittedName>
</protein>
<keyword evidence="2" id="KW-0378">Hydrolase</keyword>
<dbReference type="Gene3D" id="3.40.720.10">
    <property type="entry name" value="Alkaline Phosphatase, subunit A"/>
    <property type="match status" value="1"/>
</dbReference>
<dbReference type="GO" id="GO:0015024">
    <property type="term" value="F:glucuronate-2-sulfatase activity"/>
    <property type="evidence" value="ECO:0007669"/>
    <property type="project" value="TreeGrafter"/>
</dbReference>
<dbReference type="InterPro" id="IPR017850">
    <property type="entry name" value="Alkaline_phosphatase_core_sf"/>
</dbReference>
<evidence type="ECO:0000256" key="2">
    <source>
        <dbReference type="ARBA" id="ARBA00022801"/>
    </source>
</evidence>
<name>A0A1T4TSN0_9BACT</name>
<comment type="similarity">
    <text evidence="1">Belongs to the sulfatase family.</text>
</comment>
<dbReference type="InterPro" id="IPR000917">
    <property type="entry name" value="Sulfatase_N"/>
</dbReference>
<dbReference type="PANTHER" id="PTHR46615">
    <property type="entry name" value="ARYLSULFATASE K"/>
    <property type="match status" value="1"/>
</dbReference>
<proteinExistence type="inferred from homology"/>
<feature type="domain" description="Sulfatase N-terminal" evidence="3">
    <location>
        <begin position="30"/>
        <end position="348"/>
    </location>
</feature>
<dbReference type="STRING" id="634771.SAMN04488128_106199"/>
<dbReference type="InterPro" id="IPR024607">
    <property type="entry name" value="Sulfatase_CS"/>
</dbReference>
<evidence type="ECO:0000256" key="1">
    <source>
        <dbReference type="ARBA" id="ARBA00008779"/>
    </source>
</evidence>
<dbReference type="PROSITE" id="PS00149">
    <property type="entry name" value="SULFATASE_2"/>
    <property type="match status" value="1"/>
</dbReference>
<dbReference type="GO" id="GO:0004065">
    <property type="term" value="F:arylsulfatase activity"/>
    <property type="evidence" value="ECO:0007669"/>
    <property type="project" value="TreeGrafter"/>
</dbReference>
<sequence>MNRIFQQWLWCLGVVWGLHATGQTVTPARPNILWIITDQQTAQAMSIAGNKELHTPAMDRLAARGVRFTRAYCAQPLCTPSRISMFSGRMPHQMRITTNASDKENRWPDTVIMAGRLMKAAGYRTGYVGKWHIPLLTTDSARHGFQYMKNIRMRDWMDAATPADCAAFIKQNSRQPFFLVASFVNPHDICEWARGDDMKMDMLPPLPDSSHWPALPANFNIPAQEPPVVREQQHSNYRTYPTLQWQPEQWRAYRWAYNRLTEQVDQYVGMVLETLRKYKLEDNTIVIFTSDHGDGYAAHRWNQKQVLYEESASVPLIIAGPGVRSRILNDQLVCNGTDIIPTLCDYAGAAKPAYLAGRSLQPLLSGRQQQFRDTLVIATTFADNEKSLDIDGRAVITARYKYIVYDKGPIREQLFDLQQDPGEMHSLSVDKRFRQVQEQFRRYLRQWCLAADDPFTPLKP</sequence>
<evidence type="ECO:0000313" key="5">
    <source>
        <dbReference type="Proteomes" id="UP000190367"/>
    </source>
</evidence>
<dbReference type="SUPFAM" id="SSF53649">
    <property type="entry name" value="Alkaline phosphatase-like"/>
    <property type="match status" value="1"/>
</dbReference>
<dbReference type="Pfam" id="PF00884">
    <property type="entry name" value="Sulfatase"/>
    <property type="match status" value="1"/>
</dbReference>